<organism evidence="2 3">
    <name type="scientific">Hymenobacter volaticus</name>
    <dbReference type="NCBI Taxonomy" id="2932254"/>
    <lineage>
        <taxon>Bacteria</taxon>
        <taxon>Pseudomonadati</taxon>
        <taxon>Bacteroidota</taxon>
        <taxon>Cytophagia</taxon>
        <taxon>Cytophagales</taxon>
        <taxon>Hymenobacteraceae</taxon>
        <taxon>Hymenobacter</taxon>
    </lineage>
</organism>
<proteinExistence type="predicted"/>
<dbReference type="InterPro" id="IPR008979">
    <property type="entry name" value="Galactose-bd-like_sf"/>
</dbReference>
<dbReference type="SMART" id="SM00758">
    <property type="entry name" value="PA14"/>
    <property type="match status" value="1"/>
</dbReference>
<dbReference type="InterPro" id="IPR036514">
    <property type="entry name" value="SGNH_hydro_sf"/>
</dbReference>
<dbReference type="InterPro" id="IPR011658">
    <property type="entry name" value="PA14_dom"/>
</dbReference>
<dbReference type="Pfam" id="PF07691">
    <property type="entry name" value="PA14"/>
    <property type="match status" value="1"/>
</dbReference>
<dbReference type="Pfam" id="PF13472">
    <property type="entry name" value="Lipase_GDSL_2"/>
    <property type="match status" value="1"/>
</dbReference>
<dbReference type="PANTHER" id="PTHR30383:SF2">
    <property type="entry name" value="CELLULOSE-BINDING PROTEIN"/>
    <property type="match status" value="1"/>
</dbReference>
<feature type="domain" description="PA14" evidence="1">
    <location>
        <begin position="214"/>
        <end position="350"/>
    </location>
</feature>
<accession>A0ABY4GBG7</accession>
<evidence type="ECO:0000259" key="1">
    <source>
        <dbReference type="PROSITE" id="PS51820"/>
    </source>
</evidence>
<dbReference type="Pfam" id="PF18962">
    <property type="entry name" value="Por_Secre_tail"/>
    <property type="match status" value="1"/>
</dbReference>
<dbReference type="PANTHER" id="PTHR30383">
    <property type="entry name" value="THIOESTERASE 1/PROTEASE 1/LYSOPHOSPHOLIPASE L1"/>
    <property type="match status" value="1"/>
</dbReference>
<dbReference type="InterPro" id="IPR026444">
    <property type="entry name" value="Secre_tail"/>
</dbReference>
<dbReference type="Gene3D" id="2.60.120.430">
    <property type="entry name" value="Galactose-binding lectin"/>
    <property type="match status" value="1"/>
</dbReference>
<dbReference type="Proteomes" id="UP000830401">
    <property type="component" value="Chromosome"/>
</dbReference>
<reference evidence="2" key="1">
    <citation type="submission" date="2022-04" db="EMBL/GenBank/DDBJ databases">
        <title>Hymenobacter sp. isolated from the air.</title>
        <authorList>
            <person name="Won M."/>
            <person name="Lee C.-M."/>
            <person name="Woen H.-Y."/>
            <person name="Kwon S.-W."/>
        </authorList>
    </citation>
    <scope>NUCLEOTIDE SEQUENCE</scope>
    <source>
        <strain evidence="2">5420S-77</strain>
    </source>
</reference>
<dbReference type="EMBL" id="CP095061">
    <property type="protein sequence ID" value="UOQ68192.1"/>
    <property type="molecule type" value="Genomic_DNA"/>
</dbReference>
<sequence>MPFGDSVTQGAAQHNSYRRPLWIKLKNGGYYVDFVGSQDSNFGGAPQHTDFDLTHEGHWGWRADELLYSVHDWASANQPDIVLLHVGTNDVLQGQSVNSTVNDISQIIDRLRAVNPNVKLLLAKLIPTTRSENGTISALNEALGGLAEQKNTRQSSLTIVDQNANFNAYADTYDGVHPNEGGEEKMAATWYQALQPLLAPAPSPNLLPAVNPSNTTAGLNYQYYEGSWRELPDFNMLAPEKEGSTAWPTLAPRNRDEHFAFRYTGYIDVPADGEYTFYTSSDDGSQLFIDSHLVVDNNGLHSLHERSGTIGLQRGKHALTVTFFESTGGQEFDVNYEGPGIGKSAIPAMSLYREGNTGSSTASFYRAINLNGPALQLDGNAWEASTTANFSYSGHTYENQDVALSPATDSDRAHMIRSMIWGGAVSLTLNAVPSGTYDVYLYVWEDNHPETFNIELENRRVMSDYNSEGQGRWNKLGPWRTTITDGALNLEAHGGAANLSGLEVWRIDSENGLRAAQASSNTDQLSVHPNPAVTQVFLTTDANNWSQAIIRDSYGQVRLSQKRQQVDTGLDISALPNGVYMVEATTADGHLLRSRLLIEH</sequence>
<dbReference type="CDD" id="cd01833">
    <property type="entry name" value="XynB_like"/>
    <property type="match status" value="1"/>
</dbReference>
<name>A0ABY4GBG7_9BACT</name>
<dbReference type="NCBIfam" id="TIGR04183">
    <property type="entry name" value="Por_Secre_tail"/>
    <property type="match status" value="1"/>
</dbReference>
<dbReference type="InterPro" id="IPR013830">
    <property type="entry name" value="SGNH_hydro"/>
</dbReference>
<dbReference type="Gene3D" id="2.60.120.380">
    <property type="match status" value="1"/>
</dbReference>
<gene>
    <name evidence="2" type="ORF">MUN86_10265</name>
</gene>
<dbReference type="PROSITE" id="PS51820">
    <property type="entry name" value="PA14"/>
    <property type="match status" value="1"/>
</dbReference>
<dbReference type="Gene3D" id="3.40.50.1110">
    <property type="entry name" value="SGNH hydrolase"/>
    <property type="match status" value="1"/>
</dbReference>
<keyword evidence="3" id="KW-1185">Reference proteome</keyword>
<dbReference type="SUPFAM" id="SSF52266">
    <property type="entry name" value="SGNH hydrolase"/>
    <property type="match status" value="1"/>
</dbReference>
<dbReference type="InterPro" id="IPR051532">
    <property type="entry name" value="Ester_Hydrolysis_Enzymes"/>
</dbReference>
<evidence type="ECO:0000313" key="3">
    <source>
        <dbReference type="Proteomes" id="UP000830401"/>
    </source>
</evidence>
<protein>
    <submittedName>
        <fullName evidence="2">GDSL-type esterase/lipase family protein</fullName>
    </submittedName>
</protein>
<evidence type="ECO:0000313" key="2">
    <source>
        <dbReference type="EMBL" id="UOQ68192.1"/>
    </source>
</evidence>
<dbReference type="SUPFAM" id="SSF56988">
    <property type="entry name" value="Anthrax protective antigen"/>
    <property type="match status" value="1"/>
</dbReference>
<dbReference type="InterPro" id="IPR037524">
    <property type="entry name" value="PA14/GLEYA"/>
</dbReference>
<dbReference type="SUPFAM" id="SSF49785">
    <property type="entry name" value="Galactose-binding domain-like"/>
    <property type="match status" value="1"/>
</dbReference>